<dbReference type="RefSeq" id="WP_184658541.1">
    <property type="nucleotide sequence ID" value="NZ_CP031518.1"/>
</dbReference>
<proteinExistence type="predicted"/>
<name>A0A7W8LLZ8_9SPIR</name>
<sequence length="378" mass="42299">MSHSPLEKAHSLLQRRKFSHAISLLESGNNPEFYRESFDYFLTAGIACLYLGDTGTASAYFQRARHIRMTDPTLLCAQAVIFLMRGYTDKAINYYVDVLDYDPNNKVALAAMEFIRTHGTYEEVIKAVDAGEIKRFYPPLGINPDLIKRIALSALAGLVLAFLILNFGNFSRTARGIRLPSSSGRADLSSLFLSVDEMGNAHKQDLSGGVCKYILTDSQIKKSYDLAMSNFQNYRENASQVEINRLLNSNASDSIKAKANMISTYFKEPTFDSLSDYNDNVEYLDVAKEPELYLGCTVAWSGRVSNAVTENGSYRCDLLVGYENMERVEGFVPLFFETAPYPAIDGERPVKVLAKIEVENGKILLRGRAVYQPVKRPS</sequence>
<protein>
    <submittedName>
        <fullName evidence="3">Tetratricopeptide (TPR) repeat protein</fullName>
    </submittedName>
</protein>
<organism evidence="3 4">
    <name type="scientific">Treponema ruminis</name>
    <dbReference type="NCBI Taxonomy" id="744515"/>
    <lineage>
        <taxon>Bacteria</taxon>
        <taxon>Pseudomonadati</taxon>
        <taxon>Spirochaetota</taxon>
        <taxon>Spirochaetia</taxon>
        <taxon>Spirochaetales</taxon>
        <taxon>Treponemataceae</taxon>
        <taxon>Treponema</taxon>
    </lineage>
</organism>
<evidence type="ECO:0000313" key="3">
    <source>
        <dbReference type="EMBL" id="MBB5225858.1"/>
    </source>
</evidence>
<feature type="repeat" description="TPR" evidence="1">
    <location>
        <begin position="72"/>
        <end position="105"/>
    </location>
</feature>
<dbReference type="EMBL" id="JACHFQ010000003">
    <property type="protein sequence ID" value="MBB5225858.1"/>
    <property type="molecule type" value="Genomic_DNA"/>
</dbReference>
<dbReference type="PROSITE" id="PS50005">
    <property type="entry name" value="TPR"/>
    <property type="match status" value="1"/>
</dbReference>
<feature type="transmembrane region" description="Helical" evidence="2">
    <location>
        <begin position="40"/>
        <end position="61"/>
    </location>
</feature>
<keyword evidence="2" id="KW-0472">Membrane</keyword>
<dbReference type="InterPro" id="IPR019734">
    <property type="entry name" value="TPR_rpt"/>
</dbReference>
<gene>
    <name evidence="3" type="ORF">HNP76_001215</name>
</gene>
<keyword evidence="2" id="KW-0812">Transmembrane</keyword>
<dbReference type="Gene3D" id="1.25.40.10">
    <property type="entry name" value="Tetratricopeptide repeat domain"/>
    <property type="match status" value="1"/>
</dbReference>
<dbReference type="Proteomes" id="UP000518887">
    <property type="component" value="Unassembled WGS sequence"/>
</dbReference>
<keyword evidence="1" id="KW-0802">TPR repeat</keyword>
<dbReference type="AlphaFoldDB" id="A0A7W8LLZ8"/>
<keyword evidence="2" id="KW-1133">Transmembrane helix</keyword>
<evidence type="ECO:0000256" key="1">
    <source>
        <dbReference type="PROSITE-ProRule" id="PRU00339"/>
    </source>
</evidence>
<dbReference type="SUPFAM" id="SSF48452">
    <property type="entry name" value="TPR-like"/>
    <property type="match status" value="1"/>
</dbReference>
<evidence type="ECO:0000313" key="4">
    <source>
        <dbReference type="Proteomes" id="UP000518887"/>
    </source>
</evidence>
<evidence type="ECO:0000256" key="2">
    <source>
        <dbReference type="SAM" id="Phobius"/>
    </source>
</evidence>
<reference evidence="3 4" key="1">
    <citation type="submission" date="2020-08" db="EMBL/GenBank/DDBJ databases">
        <title>Genomic Encyclopedia of Type Strains, Phase IV (KMG-IV): sequencing the most valuable type-strain genomes for metagenomic binning, comparative biology and taxonomic classification.</title>
        <authorList>
            <person name="Goeker M."/>
        </authorList>
    </citation>
    <scope>NUCLEOTIDE SEQUENCE [LARGE SCALE GENOMIC DNA]</scope>
    <source>
        <strain evidence="3 4">DSM 103462</strain>
    </source>
</reference>
<dbReference type="InterPro" id="IPR011990">
    <property type="entry name" value="TPR-like_helical_dom_sf"/>
</dbReference>
<comment type="caution">
    <text evidence="3">The sequence shown here is derived from an EMBL/GenBank/DDBJ whole genome shotgun (WGS) entry which is preliminary data.</text>
</comment>
<feature type="transmembrane region" description="Helical" evidence="2">
    <location>
        <begin position="150"/>
        <end position="168"/>
    </location>
</feature>
<keyword evidence="4" id="KW-1185">Reference proteome</keyword>
<accession>A0A7W8LLZ8</accession>